<protein>
    <submittedName>
        <fullName evidence="1">Uncharacterized protein</fullName>
    </submittedName>
</protein>
<evidence type="ECO:0000313" key="2">
    <source>
        <dbReference type="Proteomes" id="UP001281147"/>
    </source>
</evidence>
<dbReference type="EMBL" id="JAUTXU010000109">
    <property type="protein sequence ID" value="KAK3707544.1"/>
    <property type="molecule type" value="Genomic_DNA"/>
</dbReference>
<gene>
    <name evidence="1" type="ORF">LTR37_012039</name>
</gene>
<proteinExistence type="predicted"/>
<name>A0ACC3N344_9PEZI</name>
<keyword evidence="2" id="KW-1185">Reference proteome</keyword>
<dbReference type="Proteomes" id="UP001281147">
    <property type="component" value="Unassembled WGS sequence"/>
</dbReference>
<accession>A0ACC3N344</accession>
<organism evidence="1 2">
    <name type="scientific">Vermiconidia calcicola</name>
    <dbReference type="NCBI Taxonomy" id="1690605"/>
    <lineage>
        <taxon>Eukaryota</taxon>
        <taxon>Fungi</taxon>
        <taxon>Dikarya</taxon>
        <taxon>Ascomycota</taxon>
        <taxon>Pezizomycotina</taxon>
        <taxon>Dothideomycetes</taxon>
        <taxon>Dothideomycetidae</taxon>
        <taxon>Mycosphaerellales</taxon>
        <taxon>Extremaceae</taxon>
        <taxon>Vermiconidia</taxon>
    </lineage>
</organism>
<comment type="caution">
    <text evidence="1">The sequence shown here is derived from an EMBL/GenBank/DDBJ whole genome shotgun (WGS) entry which is preliminary data.</text>
</comment>
<sequence length="210" mass="23502">MSDIDFTDFDGTALQELPAQDAVFQTMKTLRKIIYLTTDGYSATTGGYPDINAIPRVIAAVERLEDLQHGDNAVSFGLGAQLLLANTLSHLRIPELISVRLPDFQTLFEALRRCHGTVERIFFYELTVHSKSHQWAQVLDYLRTIPYLRDLIMNCVYHEGDVLDLVVCVRDAEDFTVSSELSVDVTGKENIDATLAGLIERGIVLEIRGV</sequence>
<evidence type="ECO:0000313" key="1">
    <source>
        <dbReference type="EMBL" id="KAK3707544.1"/>
    </source>
</evidence>
<reference evidence="1" key="1">
    <citation type="submission" date="2023-07" db="EMBL/GenBank/DDBJ databases">
        <title>Black Yeasts Isolated from many extreme environments.</title>
        <authorList>
            <person name="Coleine C."/>
            <person name="Stajich J.E."/>
            <person name="Selbmann L."/>
        </authorList>
    </citation>
    <scope>NUCLEOTIDE SEQUENCE</scope>
    <source>
        <strain evidence="1">CCFEE 5714</strain>
    </source>
</reference>